<dbReference type="Proteomes" id="UP000009235">
    <property type="component" value="Chromosome"/>
</dbReference>
<keyword evidence="1" id="KW-0472">Membrane</keyword>
<keyword evidence="1" id="KW-0812">Transmembrane</keyword>
<reference evidence="2 3" key="1">
    <citation type="journal article" date="2011" name="J. Bacteriol.">
        <title>Complete genome sequence of Amycolicicoccus subflavus DQS3-9A1T, an actinomycete isolated from crude oil-polluted soil.</title>
        <authorList>
            <person name="Cai M."/>
            <person name="Chen W.M."/>
            <person name="Nie Y."/>
            <person name="Chi C.Q."/>
            <person name="Wang Y.N."/>
            <person name="Tang Y.Q."/>
            <person name="Li G.Y."/>
            <person name="Wu X.L."/>
        </authorList>
    </citation>
    <scope>NUCLEOTIDE SEQUENCE [LARGE SCALE GENOMIC DNA]</scope>
    <source>
        <strain evidence="3">DSM 45089 / DQS3-9A1</strain>
    </source>
</reference>
<dbReference type="KEGG" id="asd:AS9A_0330"/>
<dbReference type="STRING" id="443218.AS9A_0330"/>
<gene>
    <name evidence="2" type="ordered locus">AS9A_0330</name>
</gene>
<evidence type="ECO:0008006" key="4">
    <source>
        <dbReference type="Google" id="ProtNLM"/>
    </source>
</evidence>
<dbReference type="EMBL" id="CP002786">
    <property type="protein sequence ID" value="AEF38789.1"/>
    <property type="molecule type" value="Genomic_DNA"/>
</dbReference>
<keyword evidence="3" id="KW-1185">Reference proteome</keyword>
<organism evidence="2 3">
    <name type="scientific">Hoyosella subflava (strain DSM 45089 / JCM 17490 / NBRC 109087 / DQS3-9A1)</name>
    <name type="common">Amycolicicoccus subflavus</name>
    <dbReference type="NCBI Taxonomy" id="443218"/>
    <lineage>
        <taxon>Bacteria</taxon>
        <taxon>Bacillati</taxon>
        <taxon>Actinomycetota</taxon>
        <taxon>Actinomycetes</taxon>
        <taxon>Mycobacteriales</taxon>
        <taxon>Hoyosellaceae</taxon>
        <taxon>Hoyosella</taxon>
    </lineage>
</organism>
<keyword evidence="1" id="KW-1133">Transmembrane helix</keyword>
<protein>
    <recommendedName>
        <fullName evidence="4">DUF2273 domain-containing protein</fullName>
    </recommendedName>
</protein>
<evidence type="ECO:0000313" key="3">
    <source>
        <dbReference type="Proteomes" id="UP000009235"/>
    </source>
</evidence>
<sequence length="59" mass="5721">MSNAQIGLLAGLLLAIAAIIGGLGGFLLAVVFAAAATALGAHRDGSIDLGALLRGRIHG</sequence>
<dbReference type="AlphaFoldDB" id="F6EGW5"/>
<evidence type="ECO:0000256" key="1">
    <source>
        <dbReference type="SAM" id="Phobius"/>
    </source>
</evidence>
<proteinExistence type="predicted"/>
<evidence type="ECO:0000313" key="2">
    <source>
        <dbReference type="EMBL" id="AEF38789.1"/>
    </source>
</evidence>
<name>F6EGW5_HOYSD</name>
<dbReference type="RefSeq" id="WP_013805141.1">
    <property type="nucleotide sequence ID" value="NC_015564.1"/>
</dbReference>
<dbReference type="HOGENOM" id="CLU_196127_1_1_11"/>
<feature type="transmembrane region" description="Helical" evidence="1">
    <location>
        <begin position="6"/>
        <end position="39"/>
    </location>
</feature>
<accession>F6EGW5</accession>